<dbReference type="Proteomes" id="UP000593562">
    <property type="component" value="Unassembled WGS sequence"/>
</dbReference>
<gene>
    <name evidence="1" type="ORF">HS088_TW03G00163</name>
</gene>
<comment type="caution">
    <text evidence="1">The sequence shown here is derived from an EMBL/GenBank/DDBJ whole genome shotgun (WGS) entry which is preliminary data.</text>
</comment>
<organism evidence="1 2">
    <name type="scientific">Tripterygium wilfordii</name>
    <name type="common">Thunder God vine</name>
    <dbReference type="NCBI Taxonomy" id="458696"/>
    <lineage>
        <taxon>Eukaryota</taxon>
        <taxon>Viridiplantae</taxon>
        <taxon>Streptophyta</taxon>
        <taxon>Embryophyta</taxon>
        <taxon>Tracheophyta</taxon>
        <taxon>Spermatophyta</taxon>
        <taxon>Magnoliopsida</taxon>
        <taxon>eudicotyledons</taxon>
        <taxon>Gunneridae</taxon>
        <taxon>Pentapetalae</taxon>
        <taxon>rosids</taxon>
        <taxon>fabids</taxon>
        <taxon>Celastrales</taxon>
        <taxon>Celastraceae</taxon>
        <taxon>Tripterygium</taxon>
    </lineage>
</organism>
<sequence length="92" mass="10765">MNGGIRGAYDVKYLAKLQKLLMKYRQVIRRMKIEKQREVELKKKFDDTIMELFGKPLDKLSIDELLVLKGKLEALKEKVTQEIARKQQNGSV</sequence>
<dbReference type="InParanoid" id="A0A7J7DU44"/>
<name>A0A7J7DU44_TRIWF</name>
<proteinExistence type="predicted"/>
<reference evidence="1 2" key="1">
    <citation type="journal article" date="2020" name="Nat. Commun.">
        <title>Genome of Tripterygium wilfordii and identification of cytochrome P450 involved in triptolide biosynthesis.</title>
        <authorList>
            <person name="Tu L."/>
            <person name="Su P."/>
            <person name="Zhang Z."/>
            <person name="Gao L."/>
            <person name="Wang J."/>
            <person name="Hu T."/>
            <person name="Zhou J."/>
            <person name="Zhang Y."/>
            <person name="Zhao Y."/>
            <person name="Liu Y."/>
            <person name="Song Y."/>
            <person name="Tong Y."/>
            <person name="Lu Y."/>
            <person name="Yang J."/>
            <person name="Xu C."/>
            <person name="Jia M."/>
            <person name="Peters R.J."/>
            <person name="Huang L."/>
            <person name="Gao W."/>
        </authorList>
    </citation>
    <scope>NUCLEOTIDE SEQUENCE [LARGE SCALE GENOMIC DNA]</scope>
    <source>
        <strain evidence="2">cv. XIE 37</strain>
        <tissue evidence="1">Leaf</tissue>
    </source>
</reference>
<dbReference type="EMBL" id="JAAARO010000003">
    <property type="protein sequence ID" value="KAF5749837.1"/>
    <property type="molecule type" value="Genomic_DNA"/>
</dbReference>
<protein>
    <submittedName>
        <fullName evidence="1">Uncharacterized protein</fullName>
    </submittedName>
</protein>
<keyword evidence="2" id="KW-1185">Reference proteome</keyword>
<evidence type="ECO:0000313" key="2">
    <source>
        <dbReference type="Proteomes" id="UP000593562"/>
    </source>
</evidence>
<evidence type="ECO:0000313" key="1">
    <source>
        <dbReference type="EMBL" id="KAF5749837.1"/>
    </source>
</evidence>
<accession>A0A7J7DU44</accession>
<dbReference type="AlphaFoldDB" id="A0A7J7DU44"/>